<dbReference type="Pfam" id="PF05699">
    <property type="entry name" value="Dimer_Tnp_hAT"/>
    <property type="match status" value="1"/>
</dbReference>
<dbReference type="AlphaFoldDB" id="W2Q883"/>
<dbReference type="OrthoDB" id="91442at2759"/>
<reference evidence="2 3" key="2">
    <citation type="submission" date="2013-11" db="EMBL/GenBank/DDBJ databases">
        <title>The Genome Sequence of Phytophthora parasitica INRA-310.</title>
        <authorList>
            <consortium name="The Broad Institute Genomics Platform"/>
            <person name="Russ C."/>
            <person name="Tyler B."/>
            <person name="Panabieres F."/>
            <person name="Shan W."/>
            <person name="Tripathy S."/>
            <person name="Grunwald N."/>
            <person name="Machado M."/>
            <person name="Johnson C.S."/>
            <person name="Arredondo F."/>
            <person name="Hong C."/>
            <person name="Coffey M."/>
            <person name="Young S.K."/>
            <person name="Zeng Q."/>
            <person name="Gargeya S."/>
            <person name="Fitzgerald M."/>
            <person name="Abouelleil A."/>
            <person name="Alvarado L."/>
            <person name="Chapman S.B."/>
            <person name="Gainer-Dewar J."/>
            <person name="Goldberg J."/>
            <person name="Griggs A."/>
            <person name="Gujja S."/>
            <person name="Hansen M."/>
            <person name="Howarth C."/>
            <person name="Imamovic A."/>
            <person name="Ireland A."/>
            <person name="Larimer J."/>
            <person name="McCowan C."/>
            <person name="Murphy C."/>
            <person name="Pearson M."/>
            <person name="Poon T.W."/>
            <person name="Priest M."/>
            <person name="Roberts A."/>
            <person name="Saif S."/>
            <person name="Shea T."/>
            <person name="Sykes S."/>
            <person name="Wortman J."/>
            <person name="Nusbaum C."/>
            <person name="Birren B."/>
        </authorList>
    </citation>
    <scope>NUCLEOTIDE SEQUENCE [LARGE SCALE GENOMIC DNA]</scope>
    <source>
        <strain evidence="2 3">INRA-310</strain>
    </source>
</reference>
<gene>
    <name evidence="2" type="ORF">PPTG_11593</name>
</gene>
<dbReference type="Proteomes" id="UP000018817">
    <property type="component" value="Unassembled WGS sequence"/>
</dbReference>
<accession>W2Q883</accession>
<dbReference type="SUPFAM" id="SSF53098">
    <property type="entry name" value="Ribonuclease H-like"/>
    <property type="match status" value="1"/>
</dbReference>
<reference evidence="3" key="1">
    <citation type="submission" date="2011-12" db="EMBL/GenBank/DDBJ databases">
        <authorList>
            <consortium name="The Broad Institute Genome Sequencing Platform"/>
            <person name="Russ C."/>
            <person name="Tyler B."/>
            <person name="Panabieres F."/>
            <person name="Shan W."/>
            <person name="Tripathy S."/>
            <person name="Grunwald N."/>
            <person name="Machado M."/>
            <person name="Young S.K."/>
            <person name="Zeng Q."/>
            <person name="Gargeya S."/>
            <person name="Fitzgerald M."/>
            <person name="Haas B."/>
            <person name="Abouelleil A."/>
            <person name="Alvarado L."/>
            <person name="Arachchi H.M."/>
            <person name="Berlin A."/>
            <person name="Chapman S.B."/>
            <person name="Gearin G."/>
            <person name="Goldberg J."/>
            <person name="Griggs A."/>
            <person name="Gujja S."/>
            <person name="Hansen M."/>
            <person name="Heiman D."/>
            <person name="Howarth C."/>
            <person name="Larimer J."/>
            <person name="Lui A."/>
            <person name="MacDonald P.J.P."/>
            <person name="McCowen C."/>
            <person name="Montmayeur A."/>
            <person name="Murphy C."/>
            <person name="Neiman D."/>
            <person name="Pearson M."/>
            <person name="Priest M."/>
            <person name="Roberts A."/>
            <person name="Saif S."/>
            <person name="Shea T."/>
            <person name="Sisk P."/>
            <person name="Stolte C."/>
            <person name="Sykes S."/>
            <person name="Wortman J."/>
            <person name="Nusbaum C."/>
            <person name="Birren B."/>
        </authorList>
    </citation>
    <scope>NUCLEOTIDE SEQUENCE [LARGE SCALE GENOMIC DNA]</scope>
    <source>
        <strain evidence="3">INRA-310</strain>
    </source>
</reference>
<feature type="domain" description="HAT C-terminal dimerisation" evidence="1">
    <location>
        <begin position="197"/>
        <end position="250"/>
    </location>
</feature>
<dbReference type="OMA" id="NTEDTGH"/>
<dbReference type="VEuPathDB" id="FungiDB:PPTG_11593"/>
<evidence type="ECO:0000313" key="3">
    <source>
        <dbReference type="Proteomes" id="UP000018817"/>
    </source>
</evidence>
<dbReference type="GO" id="GO:0046983">
    <property type="term" value="F:protein dimerization activity"/>
    <property type="evidence" value="ECO:0007669"/>
    <property type="project" value="InterPro"/>
</dbReference>
<dbReference type="STRING" id="761204.W2Q883"/>
<evidence type="ECO:0000259" key="1">
    <source>
        <dbReference type="Pfam" id="PF05699"/>
    </source>
</evidence>
<name>W2Q883_PHYN3</name>
<dbReference type="EMBL" id="KI669587">
    <property type="protein sequence ID" value="ETN08764.1"/>
    <property type="molecule type" value="Genomic_DNA"/>
</dbReference>
<evidence type="ECO:0000313" key="2">
    <source>
        <dbReference type="EMBL" id="ETN08764.1"/>
    </source>
</evidence>
<dbReference type="InterPro" id="IPR008906">
    <property type="entry name" value="HATC_C_dom"/>
</dbReference>
<proteinExistence type="predicted"/>
<organism evidence="2 3">
    <name type="scientific">Phytophthora nicotianae (strain INRA-310)</name>
    <name type="common">Phytophthora parasitica</name>
    <dbReference type="NCBI Taxonomy" id="761204"/>
    <lineage>
        <taxon>Eukaryota</taxon>
        <taxon>Sar</taxon>
        <taxon>Stramenopiles</taxon>
        <taxon>Oomycota</taxon>
        <taxon>Peronosporomycetes</taxon>
        <taxon>Peronosporales</taxon>
        <taxon>Peronosporaceae</taxon>
        <taxon>Phytophthora</taxon>
    </lineage>
</organism>
<sequence>MESHWDFEHFARLDGILCKVASRHCCASRPPFKCFFRKYEKDSELPSTARVFGDLFFWEELKEAEAIIAPLSFASYRLQRDENTVADVVVSFRDIFRGFQRHIVRHDALDVCIEDRWAQCEQPLFMLGFALHPGCVDAAKDLPQTAVSGVGTLCKIAIYYYRRLFNTEDTGHLRRDMLAWMKGRFTRTKYSEFPNAPWEYWECVATERPKSQLPNLAMRVLSIAVNTATCERLFSELGLIHTAKRNRMAANKTLDYHIIAKHVRQRAHKSSAGSENPKKKLLLSPTEREIIFDVANSSHLFTPSPQRGAVIEEDESDDEDPGDGVDGDSTLSLWGDFLDEVFEDEEIGAGYTENETFTSTAEPQVTDRLVEDELDNLIDEFEFIPEAIKHTIPNFNDRNFPQEPKTLQGFRGLKATLAQLFG</sequence>
<protein>
    <recommendedName>
        <fullName evidence="1">HAT C-terminal dimerisation domain-containing protein</fullName>
    </recommendedName>
</protein>
<dbReference type="GeneID" id="20181120"/>
<dbReference type="InterPro" id="IPR012337">
    <property type="entry name" value="RNaseH-like_sf"/>
</dbReference>
<dbReference type="RefSeq" id="XP_008905951.1">
    <property type="nucleotide sequence ID" value="XM_008907703.1"/>
</dbReference>